<dbReference type="Proteomes" id="UP000199072">
    <property type="component" value="Unassembled WGS sequence"/>
</dbReference>
<proteinExistence type="inferred from homology"/>
<feature type="binding site" evidence="5">
    <location>
        <position position="214"/>
    </location>
    <ligand>
        <name>S-adenosyl-L-methionine</name>
        <dbReference type="ChEBI" id="CHEBI:59789"/>
    </ligand>
</feature>
<keyword evidence="9" id="KW-1185">Reference proteome</keyword>
<dbReference type="PANTHER" id="PTHR18895:SF74">
    <property type="entry name" value="MTRF1L RELEASE FACTOR GLUTAMINE METHYLTRANSFERASE"/>
    <property type="match status" value="1"/>
</dbReference>
<evidence type="ECO:0000313" key="9">
    <source>
        <dbReference type="Proteomes" id="UP000199072"/>
    </source>
</evidence>
<dbReference type="GO" id="GO:0102559">
    <property type="term" value="F:peptide chain release factor N(5)-glutamine methyltransferase activity"/>
    <property type="evidence" value="ECO:0007669"/>
    <property type="project" value="UniProtKB-EC"/>
</dbReference>
<evidence type="ECO:0000256" key="1">
    <source>
        <dbReference type="ARBA" id="ARBA00022603"/>
    </source>
</evidence>
<dbReference type="GO" id="GO:0032259">
    <property type="term" value="P:methylation"/>
    <property type="evidence" value="ECO:0007669"/>
    <property type="project" value="UniProtKB-KW"/>
</dbReference>
<evidence type="ECO:0000256" key="4">
    <source>
        <dbReference type="ARBA" id="ARBA00048391"/>
    </source>
</evidence>
<dbReference type="NCBIfam" id="TIGR03534">
    <property type="entry name" value="RF_mod_PrmC"/>
    <property type="match status" value="1"/>
</dbReference>
<dbReference type="SUPFAM" id="SSF53335">
    <property type="entry name" value="S-adenosyl-L-methionine-dependent methyltransferases"/>
    <property type="match status" value="1"/>
</dbReference>
<dbReference type="InterPro" id="IPR029063">
    <property type="entry name" value="SAM-dependent_MTases_sf"/>
</dbReference>
<feature type="domain" description="Release factor glutamine methyltransferase N-terminal" evidence="7">
    <location>
        <begin position="44"/>
        <end position="91"/>
    </location>
</feature>
<evidence type="ECO:0000256" key="5">
    <source>
        <dbReference type="HAMAP-Rule" id="MF_02126"/>
    </source>
</evidence>
<dbReference type="EMBL" id="FNAI01000001">
    <property type="protein sequence ID" value="SDD30372.1"/>
    <property type="molecule type" value="Genomic_DNA"/>
</dbReference>
<feature type="binding site" evidence="5">
    <location>
        <begin position="214"/>
        <end position="217"/>
    </location>
    <ligand>
        <name>substrate</name>
    </ligand>
</feature>
<dbReference type="STRING" id="1391627.SAMN05216464_101351"/>
<protein>
    <recommendedName>
        <fullName evidence="5">Release factor glutamine methyltransferase</fullName>
        <shortName evidence="5">RF MTase</shortName>
        <ecNumber evidence="5">2.1.1.297</ecNumber>
    </recommendedName>
    <alternativeName>
        <fullName evidence="5">N5-glutamine methyltransferase PrmC</fullName>
    </alternativeName>
    <alternativeName>
        <fullName evidence="5">Protein-(glutamine-N5) MTase PrmC</fullName>
    </alternativeName>
    <alternativeName>
        <fullName evidence="5">Protein-glutamine N-methyltransferase PrmC</fullName>
    </alternativeName>
</protein>
<evidence type="ECO:0000313" key="8">
    <source>
        <dbReference type="EMBL" id="SDD30372.1"/>
    </source>
</evidence>
<dbReference type="InterPro" id="IPR040758">
    <property type="entry name" value="PrmC_N"/>
</dbReference>
<dbReference type="Pfam" id="PF17827">
    <property type="entry name" value="PrmC_N"/>
    <property type="match status" value="1"/>
</dbReference>
<feature type="domain" description="Methyltransferase small" evidence="6">
    <location>
        <begin position="137"/>
        <end position="222"/>
    </location>
</feature>
<feature type="binding site" evidence="5">
    <location>
        <position position="165"/>
    </location>
    <ligand>
        <name>S-adenosyl-L-methionine</name>
        <dbReference type="ChEBI" id="CHEBI:59789"/>
    </ligand>
</feature>
<evidence type="ECO:0000256" key="2">
    <source>
        <dbReference type="ARBA" id="ARBA00022679"/>
    </source>
</evidence>
<keyword evidence="1 5" id="KW-0489">Methyltransferase</keyword>
<dbReference type="InterPro" id="IPR004556">
    <property type="entry name" value="HemK-like"/>
</dbReference>
<keyword evidence="3 5" id="KW-0949">S-adenosyl-L-methionine</keyword>
<dbReference type="InterPro" id="IPR007848">
    <property type="entry name" value="Small_mtfrase_dom"/>
</dbReference>
<organism evidence="8 9">
    <name type="scientific">Mucilaginibacter pineti</name>
    <dbReference type="NCBI Taxonomy" id="1391627"/>
    <lineage>
        <taxon>Bacteria</taxon>
        <taxon>Pseudomonadati</taxon>
        <taxon>Bacteroidota</taxon>
        <taxon>Sphingobacteriia</taxon>
        <taxon>Sphingobacteriales</taxon>
        <taxon>Sphingobacteriaceae</taxon>
        <taxon>Mucilaginibacter</taxon>
    </lineage>
</organism>
<dbReference type="PANTHER" id="PTHR18895">
    <property type="entry name" value="HEMK METHYLTRANSFERASE"/>
    <property type="match status" value="1"/>
</dbReference>
<dbReference type="AlphaFoldDB" id="A0A1G6TMG0"/>
<sequence length="312" mass="34809">MLNHATKVAFMLLCCMITIKDVFEDYKQLNYIYTVNETEALSLLAISEITQLSKASIKAFPEREVSNDQAEKLKSILAQLQTGQPIQYILGVTEFYGLPFKVNPNVLIPRPETEELVEWVLSVAGGERQKVKGERLSILDIGTGSGCIAISLKKNLPEALVSAIDISEGALQIAKENATLNEVEVNFIHADILNYPPAPRTSLPAPEYQIIVSNPPYVTLEDKKQMHTNVTDFEPHTALFVPEHDPLIFYRAIADFALVNLTSGGYLFFEINESYGQETVDLLVAKGFINIELRKDMSSRDRMISSQLAVRS</sequence>
<evidence type="ECO:0000259" key="7">
    <source>
        <dbReference type="Pfam" id="PF17827"/>
    </source>
</evidence>
<comment type="caution">
    <text evidence="5">Lacks conserved residue(s) required for the propagation of feature annotation.</text>
</comment>
<dbReference type="PROSITE" id="PS00092">
    <property type="entry name" value="N6_MTASE"/>
    <property type="match status" value="1"/>
</dbReference>
<comment type="catalytic activity">
    <reaction evidence="4 5">
        <text>L-glutaminyl-[peptide chain release factor] + S-adenosyl-L-methionine = N(5)-methyl-L-glutaminyl-[peptide chain release factor] + S-adenosyl-L-homocysteine + H(+)</text>
        <dbReference type="Rhea" id="RHEA:42896"/>
        <dbReference type="Rhea" id="RHEA-COMP:10271"/>
        <dbReference type="Rhea" id="RHEA-COMP:10272"/>
        <dbReference type="ChEBI" id="CHEBI:15378"/>
        <dbReference type="ChEBI" id="CHEBI:30011"/>
        <dbReference type="ChEBI" id="CHEBI:57856"/>
        <dbReference type="ChEBI" id="CHEBI:59789"/>
        <dbReference type="ChEBI" id="CHEBI:61891"/>
        <dbReference type="EC" id="2.1.1.297"/>
    </reaction>
</comment>
<keyword evidence="2 5" id="KW-0808">Transferase</keyword>
<dbReference type="Pfam" id="PF05175">
    <property type="entry name" value="MTS"/>
    <property type="match status" value="1"/>
</dbReference>
<reference evidence="8 9" key="1">
    <citation type="submission" date="2016-10" db="EMBL/GenBank/DDBJ databases">
        <authorList>
            <person name="de Groot N.N."/>
        </authorList>
    </citation>
    <scope>NUCLEOTIDE SEQUENCE [LARGE SCALE GENOMIC DNA]</scope>
    <source>
        <strain evidence="8 9">47C3B</strain>
    </source>
</reference>
<comment type="function">
    <text evidence="5">Methylates the class 1 translation termination release factors RF1/PrfA and RF2/PrfB on the glutamine residue of the universally conserved GGQ motif.</text>
</comment>
<gene>
    <name evidence="5" type="primary">prmC</name>
    <name evidence="8" type="ORF">SAMN05216464_101351</name>
</gene>
<dbReference type="Gene3D" id="3.40.50.150">
    <property type="entry name" value="Vaccinia Virus protein VP39"/>
    <property type="match status" value="1"/>
</dbReference>
<dbReference type="CDD" id="cd02440">
    <property type="entry name" value="AdoMet_MTases"/>
    <property type="match status" value="1"/>
</dbReference>
<dbReference type="EC" id="2.1.1.297" evidence="5"/>
<dbReference type="Gene3D" id="1.10.8.10">
    <property type="entry name" value="DNA helicase RuvA subunit, C-terminal domain"/>
    <property type="match status" value="1"/>
</dbReference>
<dbReference type="InterPro" id="IPR019874">
    <property type="entry name" value="RF_methyltr_PrmC"/>
</dbReference>
<dbReference type="NCBIfam" id="TIGR00536">
    <property type="entry name" value="hemK_fam"/>
    <property type="match status" value="1"/>
</dbReference>
<name>A0A1G6TMG0_9SPHI</name>
<dbReference type="GO" id="GO:0003676">
    <property type="term" value="F:nucleic acid binding"/>
    <property type="evidence" value="ECO:0007669"/>
    <property type="project" value="InterPro"/>
</dbReference>
<dbReference type="InterPro" id="IPR002052">
    <property type="entry name" value="DNA_methylase_N6_adenine_CS"/>
</dbReference>
<evidence type="ECO:0000259" key="6">
    <source>
        <dbReference type="Pfam" id="PF05175"/>
    </source>
</evidence>
<evidence type="ECO:0000256" key="3">
    <source>
        <dbReference type="ARBA" id="ARBA00022691"/>
    </source>
</evidence>
<accession>A0A1G6TMG0</accession>
<dbReference type="HAMAP" id="MF_02126">
    <property type="entry name" value="RF_methyltr_PrmC"/>
    <property type="match status" value="1"/>
</dbReference>
<feature type="binding site" evidence="5">
    <location>
        <begin position="142"/>
        <end position="146"/>
    </location>
    <ligand>
        <name>S-adenosyl-L-methionine</name>
        <dbReference type="ChEBI" id="CHEBI:59789"/>
    </ligand>
</feature>
<dbReference type="InterPro" id="IPR050320">
    <property type="entry name" value="N5-glutamine_MTase"/>
</dbReference>
<comment type="similarity">
    <text evidence="5">Belongs to the protein N5-glutamine methyltransferase family. PrmC subfamily.</text>
</comment>